<feature type="coiled-coil region" evidence="2">
    <location>
        <begin position="40"/>
        <end position="74"/>
    </location>
</feature>
<dbReference type="PANTHER" id="PTHR37313">
    <property type="entry name" value="UPF0749 PROTEIN RV1825"/>
    <property type="match status" value="1"/>
</dbReference>
<reference evidence="4" key="1">
    <citation type="submission" date="2019-12" db="EMBL/GenBank/DDBJ databases">
        <title>Clostridiaceae gen. nov. sp. nov., isolated from sediment in Xinjiang, China.</title>
        <authorList>
            <person name="Zhang R."/>
        </authorList>
    </citation>
    <scope>NUCLEOTIDE SEQUENCE</scope>
    <source>
        <strain evidence="4">D2Q-11</strain>
    </source>
</reference>
<proteinExistence type="inferred from homology"/>
<comment type="caution">
    <text evidence="4">The sequence shown here is derived from an EMBL/GenBank/DDBJ whole genome shotgun (WGS) entry which is preliminary data.</text>
</comment>
<keyword evidence="5" id="KW-1185">Reference proteome</keyword>
<comment type="similarity">
    <text evidence="1">Belongs to the UPF0749 family.</text>
</comment>
<evidence type="ECO:0000256" key="3">
    <source>
        <dbReference type="SAM" id="Phobius"/>
    </source>
</evidence>
<dbReference type="AlphaFoldDB" id="A0A942Z8R4"/>
<sequence length="238" mass="26750">MNKYVINGIIFIMCIALGIIIPYQIRNNIGENSYVPLSTIKETQAEVNKTKSEIENIQILINEQDKKLDQLKDADTKDVVEILEKDIEKIKNFGGFNDLEGPGLILTINDSDKKFNEEWDDSSIVHEGDIQNIINDLKVAGAEAMSVRGERLIHTSAVQCNGPVLRVNNKNLPAPFTIYAIGNPRKLSAAINAPGTYGRYLKDGRGLRVESEERNYIVIPRYNNSLDIKYMQPVEEGE</sequence>
<dbReference type="InterPro" id="IPR010273">
    <property type="entry name" value="DUF881"/>
</dbReference>
<dbReference type="Pfam" id="PF05949">
    <property type="entry name" value="DUF881"/>
    <property type="match status" value="1"/>
</dbReference>
<keyword evidence="3" id="KW-1133">Transmembrane helix</keyword>
<dbReference type="Proteomes" id="UP000724672">
    <property type="component" value="Unassembled WGS sequence"/>
</dbReference>
<evidence type="ECO:0000256" key="2">
    <source>
        <dbReference type="SAM" id="Coils"/>
    </source>
</evidence>
<dbReference type="RefSeq" id="WP_203367975.1">
    <property type="nucleotide sequence ID" value="NZ_WSFT01000053.1"/>
</dbReference>
<keyword evidence="2" id="KW-0175">Coiled coil</keyword>
<keyword evidence="3" id="KW-0812">Transmembrane</keyword>
<feature type="transmembrane region" description="Helical" evidence="3">
    <location>
        <begin position="6"/>
        <end position="25"/>
    </location>
</feature>
<dbReference type="EMBL" id="WSFT01000053">
    <property type="protein sequence ID" value="MBS4540082.1"/>
    <property type="molecule type" value="Genomic_DNA"/>
</dbReference>
<name>A0A942Z8R4_9FIRM</name>
<evidence type="ECO:0000256" key="1">
    <source>
        <dbReference type="ARBA" id="ARBA00009108"/>
    </source>
</evidence>
<gene>
    <name evidence="4" type="ORF">GOQ27_16510</name>
</gene>
<keyword evidence="3" id="KW-0472">Membrane</keyword>
<protein>
    <submittedName>
        <fullName evidence="4">DUF881 domain-containing protein</fullName>
    </submittedName>
</protein>
<dbReference type="Gene3D" id="3.30.70.1880">
    <property type="entry name" value="Protein of unknown function DUF881"/>
    <property type="match status" value="1"/>
</dbReference>
<evidence type="ECO:0000313" key="5">
    <source>
        <dbReference type="Proteomes" id="UP000724672"/>
    </source>
</evidence>
<organism evidence="4 5">
    <name type="scientific">Anaeromonas frigoriresistens</name>
    <dbReference type="NCBI Taxonomy" id="2683708"/>
    <lineage>
        <taxon>Bacteria</taxon>
        <taxon>Bacillati</taxon>
        <taxon>Bacillota</taxon>
        <taxon>Tissierellia</taxon>
        <taxon>Tissierellales</taxon>
        <taxon>Thermohalobacteraceae</taxon>
        <taxon>Anaeromonas</taxon>
    </lineage>
</organism>
<accession>A0A942Z8R4</accession>
<dbReference type="PANTHER" id="PTHR37313:SF2">
    <property type="entry name" value="UPF0749 PROTEIN YLXX"/>
    <property type="match status" value="1"/>
</dbReference>
<evidence type="ECO:0000313" key="4">
    <source>
        <dbReference type="EMBL" id="MBS4540082.1"/>
    </source>
</evidence>